<keyword evidence="1" id="KW-0812">Transmembrane</keyword>
<accession>A0A420WMZ9</accession>
<dbReference type="OrthoDB" id="7679120at2"/>
<gene>
    <name evidence="2" type="ORF">BCL74_0169</name>
</gene>
<dbReference type="AlphaFoldDB" id="A0A420WMZ9"/>
<evidence type="ECO:0000313" key="2">
    <source>
        <dbReference type="EMBL" id="RKQ72404.1"/>
    </source>
</evidence>
<evidence type="ECO:0000256" key="1">
    <source>
        <dbReference type="SAM" id="Phobius"/>
    </source>
</evidence>
<dbReference type="RefSeq" id="WP_008942839.1">
    <property type="nucleotide sequence ID" value="NZ_RBIG01000001.1"/>
</dbReference>
<comment type="caution">
    <text evidence="2">The sequence shown here is derived from an EMBL/GenBank/DDBJ whole genome shotgun (WGS) entry which is preliminary data.</text>
</comment>
<reference evidence="2 3" key="1">
    <citation type="submission" date="2018-10" db="EMBL/GenBank/DDBJ databases">
        <title>Comparative analysis of microorganisms from saline springs in Andes Mountain Range, Colombia.</title>
        <authorList>
            <person name="Rubin E."/>
        </authorList>
    </citation>
    <scope>NUCLEOTIDE SEQUENCE [LARGE SCALE GENOMIC DNA]</scope>
    <source>
        <strain evidence="2 3">USBA 36</strain>
    </source>
</reference>
<feature type="transmembrane region" description="Helical" evidence="1">
    <location>
        <begin position="70"/>
        <end position="93"/>
    </location>
</feature>
<keyword evidence="1" id="KW-0472">Membrane</keyword>
<name>A0A420WMZ9_9PROT</name>
<protein>
    <submittedName>
        <fullName evidence="2">Uncharacterized protein</fullName>
    </submittedName>
</protein>
<evidence type="ECO:0000313" key="3">
    <source>
        <dbReference type="Proteomes" id="UP000277424"/>
    </source>
</evidence>
<dbReference type="EMBL" id="RBIG01000001">
    <property type="protein sequence ID" value="RKQ72404.1"/>
    <property type="molecule type" value="Genomic_DNA"/>
</dbReference>
<sequence length="105" mass="11364">MRIFGRVLGWVLILAAVAVLGADALAALDSGQFAPRPMGQLWFQLDPGSLNLMQAVVQRYLAPSIWDPGIVSVLLLPAFVVLAVPGVLLALLCRPGPERRKPLFY</sequence>
<dbReference type="Proteomes" id="UP000277424">
    <property type="component" value="Unassembled WGS sequence"/>
</dbReference>
<keyword evidence="1" id="KW-1133">Transmembrane helix</keyword>
<proteinExistence type="predicted"/>
<organism evidence="2 3">
    <name type="scientific">Oceanibaculum indicum</name>
    <dbReference type="NCBI Taxonomy" id="526216"/>
    <lineage>
        <taxon>Bacteria</taxon>
        <taxon>Pseudomonadati</taxon>
        <taxon>Pseudomonadota</taxon>
        <taxon>Alphaproteobacteria</taxon>
        <taxon>Rhodospirillales</taxon>
        <taxon>Oceanibaculaceae</taxon>
        <taxon>Oceanibaculum</taxon>
    </lineage>
</organism>